<accession>A0ABV0JGK7</accession>
<proteinExistence type="predicted"/>
<comment type="caution">
    <text evidence="4">The sequence shown here is derived from an EMBL/GenBank/DDBJ whole genome shotgun (WGS) entry which is preliminary data.</text>
</comment>
<dbReference type="PANTHER" id="PTHR44591">
    <property type="entry name" value="STRESS RESPONSE REGULATOR PROTEIN 1"/>
    <property type="match status" value="1"/>
</dbReference>
<evidence type="ECO:0000313" key="4">
    <source>
        <dbReference type="EMBL" id="MEP0820875.1"/>
    </source>
</evidence>
<gene>
    <name evidence="4" type="ORF">NC998_27700</name>
</gene>
<dbReference type="Gene3D" id="3.40.50.2300">
    <property type="match status" value="1"/>
</dbReference>
<keyword evidence="5" id="KW-1185">Reference proteome</keyword>
<name>A0ABV0JGK7_9CYAN</name>
<dbReference type="InterPro" id="IPR001789">
    <property type="entry name" value="Sig_transdc_resp-reg_receiver"/>
</dbReference>
<evidence type="ECO:0000259" key="3">
    <source>
        <dbReference type="PROSITE" id="PS50110"/>
    </source>
</evidence>
<feature type="modified residue" description="4-aspartylphosphate" evidence="2">
    <location>
        <position position="61"/>
    </location>
</feature>
<dbReference type="InterPro" id="IPR011006">
    <property type="entry name" value="CheY-like_superfamily"/>
</dbReference>
<evidence type="ECO:0000256" key="2">
    <source>
        <dbReference type="PROSITE-ProRule" id="PRU00169"/>
    </source>
</evidence>
<dbReference type="Proteomes" id="UP001464891">
    <property type="component" value="Unassembled WGS sequence"/>
</dbReference>
<sequence length="136" mass="14668">MAADNLKFQGFKILVVDDEKPALEIMDVVLSFYGAEVIATTSALEALRLLQERQPDLVVSDISMPGMDGHDLIRCIRGLTPEQGGQVPALALTALGDPRTKQKALTAGFRYFLTKPVDLPELVAVCAKLIKTSPGC</sequence>
<dbReference type="Pfam" id="PF00072">
    <property type="entry name" value="Response_reg"/>
    <property type="match status" value="1"/>
</dbReference>
<dbReference type="PROSITE" id="PS50110">
    <property type="entry name" value="RESPONSE_REGULATORY"/>
    <property type="match status" value="1"/>
</dbReference>
<feature type="domain" description="Response regulatory" evidence="3">
    <location>
        <begin position="12"/>
        <end position="130"/>
    </location>
</feature>
<dbReference type="SMART" id="SM00448">
    <property type="entry name" value="REC"/>
    <property type="match status" value="1"/>
</dbReference>
<organism evidence="4 5">
    <name type="scientific">Trichocoleus desertorum GB2-A4</name>
    <dbReference type="NCBI Taxonomy" id="2933944"/>
    <lineage>
        <taxon>Bacteria</taxon>
        <taxon>Bacillati</taxon>
        <taxon>Cyanobacteriota</taxon>
        <taxon>Cyanophyceae</taxon>
        <taxon>Leptolyngbyales</taxon>
        <taxon>Trichocoleusaceae</taxon>
        <taxon>Trichocoleus</taxon>
    </lineage>
</organism>
<dbReference type="PANTHER" id="PTHR44591:SF3">
    <property type="entry name" value="RESPONSE REGULATORY DOMAIN-CONTAINING PROTEIN"/>
    <property type="match status" value="1"/>
</dbReference>
<protein>
    <submittedName>
        <fullName evidence="4">Response regulator</fullName>
    </submittedName>
</protein>
<reference evidence="4 5" key="1">
    <citation type="submission" date="2022-04" db="EMBL/GenBank/DDBJ databases">
        <title>Positive selection, recombination, and allopatry shape intraspecific diversity of widespread and dominant cyanobacteria.</title>
        <authorList>
            <person name="Wei J."/>
            <person name="Shu W."/>
            <person name="Hu C."/>
        </authorList>
    </citation>
    <scope>NUCLEOTIDE SEQUENCE [LARGE SCALE GENOMIC DNA]</scope>
    <source>
        <strain evidence="4 5">GB2-A4</strain>
    </source>
</reference>
<dbReference type="RefSeq" id="WP_190442824.1">
    <property type="nucleotide sequence ID" value="NZ_JAMPKM010000049.1"/>
</dbReference>
<evidence type="ECO:0000256" key="1">
    <source>
        <dbReference type="ARBA" id="ARBA00022553"/>
    </source>
</evidence>
<keyword evidence="1 2" id="KW-0597">Phosphoprotein</keyword>
<dbReference type="InterPro" id="IPR050595">
    <property type="entry name" value="Bact_response_regulator"/>
</dbReference>
<evidence type="ECO:0000313" key="5">
    <source>
        <dbReference type="Proteomes" id="UP001464891"/>
    </source>
</evidence>
<dbReference type="SUPFAM" id="SSF52172">
    <property type="entry name" value="CheY-like"/>
    <property type="match status" value="1"/>
</dbReference>
<dbReference type="EMBL" id="JAMPKM010000049">
    <property type="protein sequence ID" value="MEP0820875.1"/>
    <property type="molecule type" value="Genomic_DNA"/>
</dbReference>